<dbReference type="EMBL" id="FXWV01000005">
    <property type="protein sequence ID" value="SMR73565.1"/>
    <property type="molecule type" value="Genomic_DNA"/>
</dbReference>
<feature type="signal peptide" evidence="7">
    <location>
        <begin position="1"/>
        <end position="24"/>
    </location>
</feature>
<feature type="transmembrane region" description="Helical" evidence="6">
    <location>
        <begin position="40"/>
        <end position="60"/>
    </location>
</feature>
<feature type="transmembrane region" description="Helical" evidence="6">
    <location>
        <begin position="72"/>
        <end position="91"/>
    </location>
</feature>
<protein>
    <submittedName>
        <fullName evidence="8">Uncharacterized membrane protein YgdD, TMEM256/DUF423 family</fullName>
    </submittedName>
</protein>
<evidence type="ECO:0000256" key="2">
    <source>
        <dbReference type="ARBA" id="ARBA00009694"/>
    </source>
</evidence>
<feature type="transmembrane region" description="Helical" evidence="6">
    <location>
        <begin position="97"/>
        <end position="121"/>
    </location>
</feature>
<name>A0ABY1RZK1_9GAMM</name>
<evidence type="ECO:0000256" key="7">
    <source>
        <dbReference type="SAM" id="SignalP"/>
    </source>
</evidence>
<comment type="similarity">
    <text evidence="2">Belongs to the UPF0382 family.</text>
</comment>
<dbReference type="Pfam" id="PF04241">
    <property type="entry name" value="DUF423"/>
    <property type="match status" value="1"/>
</dbReference>
<evidence type="ECO:0000313" key="8">
    <source>
        <dbReference type="EMBL" id="SMR73565.1"/>
    </source>
</evidence>
<reference evidence="8 9" key="1">
    <citation type="submission" date="2017-05" db="EMBL/GenBank/DDBJ databases">
        <authorList>
            <person name="Varghese N."/>
            <person name="Submissions S."/>
        </authorList>
    </citation>
    <scope>NUCLEOTIDE SEQUENCE [LARGE SCALE GENOMIC DNA]</scope>
    <source>
        <strain evidence="8 9">CGMCC 1.7287</strain>
    </source>
</reference>
<sequence length="133" mass="14168">MSARFTLVTAALLGAIAVALGAFAAHGLKTVLSERLLEVFQTGVEYQFWHVGALLVTGLLQRKGNSRGLQISAVAFLTGVVCFSGSLYVLALSGIHWLGVITPLGGIAFIIGWLSLAVSIYQQEKQYADSGKW</sequence>
<feature type="chain" id="PRO_5047428661" evidence="7">
    <location>
        <begin position="25"/>
        <end position="133"/>
    </location>
</feature>
<comment type="caution">
    <text evidence="8">The sequence shown here is derived from an EMBL/GenBank/DDBJ whole genome shotgun (WGS) entry which is preliminary data.</text>
</comment>
<organism evidence="8 9">
    <name type="scientific">Marinobacterium sediminicola</name>
    <dbReference type="NCBI Taxonomy" id="518898"/>
    <lineage>
        <taxon>Bacteria</taxon>
        <taxon>Pseudomonadati</taxon>
        <taxon>Pseudomonadota</taxon>
        <taxon>Gammaproteobacteria</taxon>
        <taxon>Oceanospirillales</taxon>
        <taxon>Oceanospirillaceae</taxon>
        <taxon>Marinobacterium</taxon>
    </lineage>
</organism>
<dbReference type="RefSeq" id="WP_239040743.1">
    <property type="nucleotide sequence ID" value="NZ_BAAAEY010000005.1"/>
</dbReference>
<accession>A0ABY1RZK1</accession>
<dbReference type="Proteomes" id="UP001159257">
    <property type="component" value="Unassembled WGS sequence"/>
</dbReference>
<dbReference type="PANTHER" id="PTHR43461">
    <property type="entry name" value="TRANSMEMBRANE PROTEIN 256"/>
    <property type="match status" value="1"/>
</dbReference>
<keyword evidence="3 6" id="KW-0812">Transmembrane</keyword>
<dbReference type="PANTHER" id="PTHR43461:SF1">
    <property type="entry name" value="TRANSMEMBRANE PROTEIN 256"/>
    <property type="match status" value="1"/>
</dbReference>
<evidence type="ECO:0000313" key="9">
    <source>
        <dbReference type="Proteomes" id="UP001159257"/>
    </source>
</evidence>
<keyword evidence="4 6" id="KW-1133">Transmembrane helix</keyword>
<evidence type="ECO:0000256" key="3">
    <source>
        <dbReference type="ARBA" id="ARBA00022692"/>
    </source>
</evidence>
<evidence type="ECO:0000256" key="1">
    <source>
        <dbReference type="ARBA" id="ARBA00004141"/>
    </source>
</evidence>
<evidence type="ECO:0000256" key="5">
    <source>
        <dbReference type="ARBA" id="ARBA00023136"/>
    </source>
</evidence>
<comment type="subcellular location">
    <subcellularLocation>
        <location evidence="1">Membrane</location>
        <topology evidence="1">Multi-pass membrane protein</topology>
    </subcellularLocation>
</comment>
<keyword evidence="5 6" id="KW-0472">Membrane</keyword>
<keyword evidence="9" id="KW-1185">Reference proteome</keyword>
<gene>
    <name evidence="8" type="ORF">SAMN04487964_10541</name>
</gene>
<keyword evidence="7" id="KW-0732">Signal</keyword>
<evidence type="ECO:0000256" key="6">
    <source>
        <dbReference type="SAM" id="Phobius"/>
    </source>
</evidence>
<dbReference type="InterPro" id="IPR006696">
    <property type="entry name" value="DUF423"/>
</dbReference>
<evidence type="ECO:0000256" key="4">
    <source>
        <dbReference type="ARBA" id="ARBA00022989"/>
    </source>
</evidence>
<proteinExistence type="inferred from homology"/>